<keyword evidence="3" id="KW-1185">Reference proteome</keyword>
<organism evidence="2 3">
    <name type="scientific">Schumannella soli</name>
    <dbReference type="NCBI Taxonomy" id="2590779"/>
    <lineage>
        <taxon>Bacteria</taxon>
        <taxon>Bacillati</taxon>
        <taxon>Actinomycetota</taxon>
        <taxon>Actinomycetes</taxon>
        <taxon>Micrococcales</taxon>
        <taxon>Microbacteriaceae</taxon>
        <taxon>Schumannella</taxon>
    </lineage>
</organism>
<dbReference type="OrthoDB" id="5196233at2"/>
<keyword evidence="1" id="KW-0472">Membrane</keyword>
<gene>
    <name evidence="2" type="ORF">FJ657_14465</name>
</gene>
<evidence type="ECO:0008006" key="4">
    <source>
        <dbReference type="Google" id="ProtNLM"/>
    </source>
</evidence>
<reference evidence="2 3" key="1">
    <citation type="submission" date="2019-06" db="EMBL/GenBank/DDBJ databases">
        <authorList>
            <person name="Li F."/>
        </authorList>
    </citation>
    <scope>NUCLEOTIDE SEQUENCE [LARGE SCALE GENOMIC DNA]</scope>
    <source>
        <strain evidence="2 3">10F1D-1</strain>
    </source>
</reference>
<evidence type="ECO:0000313" key="2">
    <source>
        <dbReference type="EMBL" id="TPW74776.1"/>
    </source>
</evidence>
<proteinExistence type="predicted"/>
<feature type="transmembrane region" description="Helical" evidence="1">
    <location>
        <begin position="78"/>
        <end position="97"/>
    </location>
</feature>
<dbReference type="EMBL" id="VHQG01000004">
    <property type="protein sequence ID" value="TPW74776.1"/>
    <property type="molecule type" value="Genomic_DNA"/>
</dbReference>
<dbReference type="RefSeq" id="WP_141164407.1">
    <property type="nucleotide sequence ID" value="NZ_VHQG01000004.1"/>
</dbReference>
<evidence type="ECO:0000256" key="1">
    <source>
        <dbReference type="SAM" id="Phobius"/>
    </source>
</evidence>
<name>A0A506XX41_9MICO</name>
<keyword evidence="1" id="KW-0812">Transmembrane</keyword>
<evidence type="ECO:0000313" key="3">
    <source>
        <dbReference type="Proteomes" id="UP000316252"/>
    </source>
</evidence>
<keyword evidence="1" id="KW-1133">Transmembrane helix</keyword>
<accession>A0A506XX41</accession>
<dbReference type="AlphaFoldDB" id="A0A506XX41"/>
<sequence length="260" mass="26943">MSVMDILKKDIGGKKKEPMAEAPTNVEATEMAAATVPAPAKGSRGIPAVLSGLPHADLLPPEIGQRHRAKTARRGMRLALVAVVAVAALGIGGAWSLDMLSRSSLAAAQAESAELAAKQAGYKDVQEVQQTIAVGEAAQRVGASVEIDWKETLDSIQAALPAGMTLDTVDADSVSITESYRDGDSPLDSTNVAKITLSLKSSALPSVPDLLNSLAKVKGVVDAQPTSVSLDDVGYTTTVLVHLDDSAFTGRFTNDKKANG</sequence>
<dbReference type="Proteomes" id="UP000316252">
    <property type="component" value="Unassembled WGS sequence"/>
</dbReference>
<comment type="caution">
    <text evidence="2">The sequence shown here is derived from an EMBL/GenBank/DDBJ whole genome shotgun (WGS) entry which is preliminary data.</text>
</comment>
<protein>
    <recommendedName>
        <fullName evidence="4">PilN domain-containing protein</fullName>
    </recommendedName>
</protein>